<dbReference type="InterPro" id="IPR015926">
    <property type="entry name" value="Cytolysin/lectin"/>
</dbReference>
<proteinExistence type="predicted"/>
<evidence type="ECO:0000313" key="1">
    <source>
        <dbReference type="EMBL" id="KIK03024.1"/>
    </source>
</evidence>
<dbReference type="Proteomes" id="UP000054477">
    <property type="component" value="Unassembled WGS sequence"/>
</dbReference>
<organism evidence="1 2">
    <name type="scientific">Laccaria amethystina LaAM-08-1</name>
    <dbReference type="NCBI Taxonomy" id="1095629"/>
    <lineage>
        <taxon>Eukaryota</taxon>
        <taxon>Fungi</taxon>
        <taxon>Dikarya</taxon>
        <taxon>Basidiomycota</taxon>
        <taxon>Agaricomycotina</taxon>
        <taxon>Agaricomycetes</taxon>
        <taxon>Agaricomycetidae</taxon>
        <taxon>Agaricales</taxon>
        <taxon>Agaricineae</taxon>
        <taxon>Hydnangiaceae</taxon>
        <taxon>Laccaria</taxon>
    </lineage>
</organism>
<dbReference type="Gene3D" id="2.60.270.20">
    <property type="entry name" value="Cytolysin/lectin"/>
    <property type="match status" value="1"/>
</dbReference>
<gene>
    <name evidence="1" type="ORF">K443DRAFT_677181</name>
</gene>
<dbReference type="AlphaFoldDB" id="A0A0C9XNI4"/>
<dbReference type="STRING" id="1095629.A0A0C9XNI4"/>
<sequence>MSYTVEISVFYRESAPEFFSIVEKGIWHYANGGTWTEAAGKQILTMGGSVTSGGLRFKSASGGDAFFIVVGIHNYSLWLDVLPNIEDKDTTVALLPTYYQPGSRAGIPLVQNITRLNATGRQIEFKKVDEEGRKFTCSLIIS</sequence>
<protein>
    <recommendedName>
        <fullName evidence="3">Lectin</fullName>
    </recommendedName>
</protein>
<dbReference type="OrthoDB" id="4791458at2759"/>
<dbReference type="SUPFAM" id="SSF63724">
    <property type="entry name" value="Cytolysin/lectin"/>
    <property type="match status" value="1"/>
</dbReference>
<dbReference type="EMBL" id="KN838585">
    <property type="protein sequence ID" value="KIK03024.1"/>
    <property type="molecule type" value="Genomic_DNA"/>
</dbReference>
<dbReference type="InterPro" id="IPR009960">
    <property type="entry name" value="Fruit_body_lectin_fun"/>
</dbReference>
<keyword evidence="2" id="KW-1185">Reference proteome</keyword>
<dbReference type="Pfam" id="PF07367">
    <property type="entry name" value="FB_lectin"/>
    <property type="match status" value="1"/>
</dbReference>
<reference evidence="1 2" key="1">
    <citation type="submission" date="2014-04" db="EMBL/GenBank/DDBJ databases">
        <authorList>
            <consortium name="DOE Joint Genome Institute"/>
            <person name="Kuo A."/>
            <person name="Kohler A."/>
            <person name="Nagy L.G."/>
            <person name="Floudas D."/>
            <person name="Copeland A."/>
            <person name="Barry K.W."/>
            <person name="Cichocki N."/>
            <person name="Veneault-Fourrey C."/>
            <person name="LaButti K."/>
            <person name="Lindquist E.A."/>
            <person name="Lipzen A."/>
            <person name="Lundell T."/>
            <person name="Morin E."/>
            <person name="Murat C."/>
            <person name="Sun H."/>
            <person name="Tunlid A."/>
            <person name="Henrissat B."/>
            <person name="Grigoriev I.V."/>
            <person name="Hibbett D.S."/>
            <person name="Martin F."/>
            <person name="Nordberg H.P."/>
            <person name="Cantor M.N."/>
            <person name="Hua S.X."/>
        </authorList>
    </citation>
    <scope>NUCLEOTIDE SEQUENCE [LARGE SCALE GENOMIC DNA]</scope>
    <source>
        <strain evidence="1 2">LaAM-08-1</strain>
    </source>
</reference>
<accession>A0A0C9XNI4</accession>
<dbReference type="HOGENOM" id="CLU_122482_1_0_1"/>
<name>A0A0C9XNI4_9AGAR</name>
<reference evidence="2" key="2">
    <citation type="submission" date="2015-01" db="EMBL/GenBank/DDBJ databases">
        <title>Evolutionary Origins and Diversification of the Mycorrhizal Mutualists.</title>
        <authorList>
            <consortium name="DOE Joint Genome Institute"/>
            <consortium name="Mycorrhizal Genomics Consortium"/>
            <person name="Kohler A."/>
            <person name="Kuo A."/>
            <person name="Nagy L.G."/>
            <person name="Floudas D."/>
            <person name="Copeland A."/>
            <person name="Barry K.W."/>
            <person name="Cichocki N."/>
            <person name="Veneault-Fourrey C."/>
            <person name="LaButti K."/>
            <person name="Lindquist E.A."/>
            <person name="Lipzen A."/>
            <person name="Lundell T."/>
            <person name="Morin E."/>
            <person name="Murat C."/>
            <person name="Riley R."/>
            <person name="Ohm R."/>
            <person name="Sun H."/>
            <person name="Tunlid A."/>
            <person name="Henrissat B."/>
            <person name="Grigoriev I.V."/>
            <person name="Hibbett D.S."/>
            <person name="Martin F."/>
        </authorList>
    </citation>
    <scope>NUCLEOTIDE SEQUENCE [LARGE SCALE GENOMIC DNA]</scope>
    <source>
        <strain evidence="2">LaAM-08-1</strain>
    </source>
</reference>
<evidence type="ECO:0008006" key="3">
    <source>
        <dbReference type="Google" id="ProtNLM"/>
    </source>
</evidence>
<evidence type="ECO:0000313" key="2">
    <source>
        <dbReference type="Proteomes" id="UP000054477"/>
    </source>
</evidence>